<dbReference type="InterPro" id="IPR054470">
    <property type="entry name" value="FIMAH_dom"/>
</dbReference>
<protein>
    <submittedName>
        <fullName evidence="3">Carboxypeptidase regulatory-like domain-containing protein</fullName>
    </submittedName>
</protein>
<feature type="domain" description="FIMAH" evidence="2">
    <location>
        <begin position="58"/>
        <end position="112"/>
    </location>
</feature>
<dbReference type="InterPro" id="IPR008969">
    <property type="entry name" value="CarboxyPept-like_regulatory"/>
</dbReference>
<dbReference type="Gene3D" id="2.60.40.1120">
    <property type="entry name" value="Carboxypeptidase-like, regulatory domain"/>
    <property type="match status" value="2"/>
</dbReference>
<dbReference type="Pfam" id="PF22888">
    <property type="entry name" value="FIMAH"/>
    <property type="match status" value="1"/>
</dbReference>
<sequence length="340" mass="35338">MLRLIVLFSSLLTISLIPLQTYASNNGTAACEALPEPFQQLATMTLDPSVENPPQVGLCHRVANAEKHFEKGSDDKAIQELNKYIAGINQGSGKSIEESYAAALVSEAERVISIITGTFEPDTMAINGGVFGYSDQAPVAGATVTVSFIESGSSFTVTTDSNGLFSITDLTESGVYVADVTTSDGRTGSAQGSLLETESSSSVLVTVDLAGSSAIYGTVFDSSGQPVPGALVTAIFPDTDRKYSTTSSADGSFSLMNVHGDGTLILVGFKNDTGASGSTTGVLSSYTSQITRNLTLKAPETVNAELLNSGFENGLDGWSTEGSVTIIDRDLVFTTPDSGN</sequence>
<dbReference type="EMBL" id="FOUR01000003">
    <property type="protein sequence ID" value="SFM91953.1"/>
    <property type="molecule type" value="Genomic_DNA"/>
</dbReference>
<keyword evidence="1" id="KW-0732">Signal</keyword>
<evidence type="ECO:0000313" key="4">
    <source>
        <dbReference type="Proteomes" id="UP000199339"/>
    </source>
</evidence>
<dbReference type="Pfam" id="PF13620">
    <property type="entry name" value="CarboxypepD_reg"/>
    <property type="match status" value="1"/>
</dbReference>
<evidence type="ECO:0000259" key="2">
    <source>
        <dbReference type="Pfam" id="PF22888"/>
    </source>
</evidence>
<organism evidence="3 4">
    <name type="scientific">Marinobacter pelagius</name>
    <dbReference type="NCBI Taxonomy" id="379482"/>
    <lineage>
        <taxon>Bacteria</taxon>
        <taxon>Pseudomonadati</taxon>
        <taxon>Pseudomonadota</taxon>
        <taxon>Gammaproteobacteria</taxon>
        <taxon>Pseudomonadales</taxon>
        <taxon>Marinobacteraceae</taxon>
        <taxon>Marinobacter</taxon>
    </lineage>
</organism>
<dbReference type="PROSITE" id="PS51257">
    <property type="entry name" value="PROKAR_LIPOPROTEIN"/>
    <property type="match status" value="1"/>
</dbReference>
<dbReference type="Proteomes" id="UP000199339">
    <property type="component" value="Unassembled WGS sequence"/>
</dbReference>
<keyword evidence="3" id="KW-0378">Hydrolase</keyword>
<feature type="signal peptide" evidence="1">
    <location>
        <begin position="1"/>
        <end position="23"/>
    </location>
</feature>
<keyword evidence="4" id="KW-1185">Reference proteome</keyword>
<keyword evidence="3" id="KW-0645">Protease</keyword>
<dbReference type="GO" id="GO:0004180">
    <property type="term" value="F:carboxypeptidase activity"/>
    <property type="evidence" value="ECO:0007669"/>
    <property type="project" value="UniProtKB-KW"/>
</dbReference>
<gene>
    <name evidence="3" type="ORF">SAMN04487961_1549</name>
</gene>
<dbReference type="RefSeq" id="WP_092001218.1">
    <property type="nucleotide sequence ID" value="NZ_FOUR01000003.1"/>
</dbReference>
<evidence type="ECO:0000313" key="3">
    <source>
        <dbReference type="EMBL" id="SFM91953.1"/>
    </source>
</evidence>
<dbReference type="AlphaFoldDB" id="A0A1I4UT65"/>
<reference evidence="4" key="1">
    <citation type="submission" date="2016-10" db="EMBL/GenBank/DDBJ databases">
        <authorList>
            <person name="Varghese N."/>
            <person name="Submissions S."/>
        </authorList>
    </citation>
    <scope>NUCLEOTIDE SEQUENCE [LARGE SCALE GENOMIC DNA]</scope>
    <source>
        <strain evidence="4">CGMCC 1.6775</strain>
    </source>
</reference>
<keyword evidence="3" id="KW-0121">Carboxypeptidase</keyword>
<evidence type="ECO:0000256" key="1">
    <source>
        <dbReference type="SAM" id="SignalP"/>
    </source>
</evidence>
<feature type="chain" id="PRO_5011767989" evidence="1">
    <location>
        <begin position="24"/>
        <end position="340"/>
    </location>
</feature>
<accession>A0A1I4UT65</accession>
<dbReference type="SUPFAM" id="SSF49464">
    <property type="entry name" value="Carboxypeptidase regulatory domain-like"/>
    <property type="match status" value="2"/>
</dbReference>
<name>A0A1I4UT65_9GAMM</name>
<dbReference type="OrthoDB" id="9805815at2"/>
<proteinExistence type="predicted"/>